<dbReference type="OrthoDB" id="3763917at2759"/>
<proteinExistence type="predicted"/>
<evidence type="ECO:0008006" key="3">
    <source>
        <dbReference type="Google" id="ProtNLM"/>
    </source>
</evidence>
<sequence>MASLLSLPRELRDIIIDEVVTSERRSPPIASNDKDFGGGERTQFEDTYWKEVGNLIYFEKRASAFQPTFGGLLLTCRQLRTETLERASKADVPYVLDLLIVNEEKIWATWLLMPATRPSMIENLKINVRMQCDGYDWTRDWEGSPKTDNFTLVFGTQLRNLLYRILAVGCAAALPDENRRSLWHGARYKFKDTIRFEHEYVPHYCIRKLEFHFAGYIQSDGGWGAGPRPCLMDKYINEWKEVVDELAGHNIVFQGRKHPGWRLVPERIGGIVMFLGKSMYSGEWRDLSTQYMLYAGEYPGMAVPCSEILGIRNDHGL</sequence>
<accession>A0A6A5UUV0</accession>
<keyword evidence="2" id="KW-1185">Reference proteome</keyword>
<dbReference type="Proteomes" id="UP000800036">
    <property type="component" value="Unassembled WGS sequence"/>
</dbReference>
<organism evidence="1 2">
    <name type="scientific">Bimuria novae-zelandiae CBS 107.79</name>
    <dbReference type="NCBI Taxonomy" id="1447943"/>
    <lineage>
        <taxon>Eukaryota</taxon>
        <taxon>Fungi</taxon>
        <taxon>Dikarya</taxon>
        <taxon>Ascomycota</taxon>
        <taxon>Pezizomycotina</taxon>
        <taxon>Dothideomycetes</taxon>
        <taxon>Pleosporomycetidae</taxon>
        <taxon>Pleosporales</taxon>
        <taxon>Massarineae</taxon>
        <taxon>Didymosphaeriaceae</taxon>
        <taxon>Bimuria</taxon>
    </lineage>
</organism>
<dbReference type="AlphaFoldDB" id="A0A6A5UUV0"/>
<gene>
    <name evidence="1" type="ORF">BU23DRAFT_558405</name>
</gene>
<dbReference type="EMBL" id="ML976719">
    <property type="protein sequence ID" value="KAF1968508.1"/>
    <property type="molecule type" value="Genomic_DNA"/>
</dbReference>
<reference evidence="1" key="1">
    <citation type="journal article" date="2020" name="Stud. Mycol.">
        <title>101 Dothideomycetes genomes: a test case for predicting lifestyles and emergence of pathogens.</title>
        <authorList>
            <person name="Haridas S."/>
            <person name="Albert R."/>
            <person name="Binder M."/>
            <person name="Bloem J."/>
            <person name="Labutti K."/>
            <person name="Salamov A."/>
            <person name="Andreopoulos B."/>
            <person name="Baker S."/>
            <person name="Barry K."/>
            <person name="Bills G."/>
            <person name="Bluhm B."/>
            <person name="Cannon C."/>
            <person name="Castanera R."/>
            <person name="Culley D."/>
            <person name="Daum C."/>
            <person name="Ezra D."/>
            <person name="Gonzalez J."/>
            <person name="Henrissat B."/>
            <person name="Kuo A."/>
            <person name="Liang C."/>
            <person name="Lipzen A."/>
            <person name="Lutzoni F."/>
            <person name="Magnuson J."/>
            <person name="Mondo S."/>
            <person name="Nolan M."/>
            <person name="Ohm R."/>
            <person name="Pangilinan J."/>
            <person name="Park H.-J."/>
            <person name="Ramirez L."/>
            <person name="Alfaro M."/>
            <person name="Sun H."/>
            <person name="Tritt A."/>
            <person name="Yoshinaga Y."/>
            <person name="Zwiers L.-H."/>
            <person name="Turgeon B."/>
            <person name="Goodwin S."/>
            <person name="Spatafora J."/>
            <person name="Crous P."/>
            <person name="Grigoriev I."/>
        </authorList>
    </citation>
    <scope>NUCLEOTIDE SEQUENCE</scope>
    <source>
        <strain evidence="1">CBS 107.79</strain>
    </source>
</reference>
<evidence type="ECO:0000313" key="1">
    <source>
        <dbReference type="EMBL" id="KAF1968508.1"/>
    </source>
</evidence>
<evidence type="ECO:0000313" key="2">
    <source>
        <dbReference type="Proteomes" id="UP000800036"/>
    </source>
</evidence>
<name>A0A6A5UUV0_9PLEO</name>
<protein>
    <recommendedName>
        <fullName evidence="3">F-box domain-containing protein</fullName>
    </recommendedName>
</protein>